<organism evidence="1 2">
    <name type="scientific">Tateyamaria armeniaca</name>
    <dbReference type="NCBI Taxonomy" id="2518930"/>
    <lineage>
        <taxon>Bacteria</taxon>
        <taxon>Pseudomonadati</taxon>
        <taxon>Pseudomonadota</taxon>
        <taxon>Alphaproteobacteria</taxon>
        <taxon>Rhodobacterales</taxon>
        <taxon>Roseobacteraceae</taxon>
        <taxon>Tateyamaria</taxon>
    </lineage>
</organism>
<dbReference type="Proteomes" id="UP001627408">
    <property type="component" value="Unassembled WGS sequence"/>
</dbReference>
<proteinExistence type="predicted"/>
<evidence type="ECO:0000313" key="1">
    <source>
        <dbReference type="EMBL" id="MFL4472360.1"/>
    </source>
</evidence>
<dbReference type="RefSeq" id="WP_407594555.1">
    <property type="nucleotide sequence ID" value="NZ_JBHDIY010000004.1"/>
</dbReference>
<dbReference type="EMBL" id="JBHDIY010000004">
    <property type="protein sequence ID" value="MFL4472360.1"/>
    <property type="molecule type" value="Genomic_DNA"/>
</dbReference>
<accession>A0ABW8UYX1</accession>
<name>A0ABW8UYX1_9RHOB</name>
<protein>
    <submittedName>
        <fullName evidence="1">Uncharacterized protein</fullName>
    </submittedName>
</protein>
<gene>
    <name evidence="1" type="ORF">ACERZ8_21685</name>
</gene>
<keyword evidence="2" id="KW-1185">Reference proteome</keyword>
<reference evidence="1 2" key="1">
    <citation type="submission" date="2024-08" db="EMBL/GenBank/DDBJ databases">
        <title>Tateyamaria sp. nov., isolated from marine algae.</title>
        <authorList>
            <person name="Choi B.J."/>
            <person name="Kim J.M."/>
            <person name="Lee J.K."/>
            <person name="Choi D.G."/>
            <person name="Bayburt H."/>
            <person name="Baek J.H."/>
            <person name="Han D.M."/>
            <person name="Jeon C.O."/>
        </authorList>
    </citation>
    <scope>NUCLEOTIDE SEQUENCE [LARGE SCALE GENOMIC DNA]</scope>
    <source>
        <strain evidence="1 2">KMU-156</strain>
    </source>
</reference>
<sequence length="86" mass="9365">MLAAANAKLKTKLKSPANASVQTVLEELEAAEAPVDILRLLSVSLPPRECVWWACIAGRDILEEGEKSACLTASEAWVFEPECRKP</sequence>
<comment type="caution">
    <text evidence="1">The sequence shown here is derived from an EMBL/GenBank/DDBJ whole genome shotgun (WGS) entry which is preliminary data.</text>
</comment>
<evidence type="ECO:0000313" key="2">
    <source>
        <dbReference type="Proteomes" id="UP001627408"/>
    </source>
</evidence>
<dbReference type="InterPro" id="IPR053855">
    <property type="entry name" value="DUF6931"/>
</dbReference>
<dbReference type="Pfam" id="PF22011">
    <property type="entry name" value="DUF6931"/>
    <property type="match status" value="1"/>
</dbReference>